<evidence type="ECO:0000256" key="1">
    <source>
        <dbReference type="SAM" id="MobiDB-lite"/>
    </source>
</evidence>
<dbReference type="OrthoDB" id="630895at2759"/>
<feature type="compositionally biased region" description="Basic and acidic residues" evidence="1">
    <location>
        <begin position="183"/>
        <end position="195"/>
    </location>
</feature>
<dbReference type="CDD" id="cd04301">
    <property type="entry name" value="NAT_SF"/>
    <property type="match status" value="1"/>
</dbReference>
<dbReference type="Proteomes" id="UP000509510">
    <property type="component" value="Chromosome I"/>
</dbReference>
<dbReference type="Pfam" id="PF13302">
    <property type="entry name" value="Acetyltransf_3"/>
    <property type="match status" value="1"/>
</dbReference>
<evidence type="ECO:0000313" key="3">
    <source>
        <dbReference type="EMBL" id="QKX54170.1"/>
    </source>
</evidence>
<dbReference type="InterPro" id="IPR000182">
    <property type="entry name" value="GNAT_dom"/>
</dbReference>
<sequence length="202" mass="22645">MAELTPKSLFAPVLHSTNLTYTLIQSKDIDFFAVLFNSAMGPEVERYTPSSIRELLINTSPRPSEIHGERSKDASVYVVRLKGERIGEINLSRRTSNFPLDIGFAFLPEYRGKGYGTEAATRIIRYWKDEFGIIEICGLVSDKNMASRKLLEKIGLKENGWVMSSGNGPMLYYSLPGMPKEEGREFSLKGEKPNKGEAISLD</sequence>
<gene>
    <name evidence="3" type="ORF">TRUGW13939_01254</name>
</gene>
<dbReference type="EMBL" id="CP055898">
    <property type="protein sequence ID" value="QKX54170.1"/>
    <property type="molecule type" value="Genomic_DNA"/>
</dbReference>
<reference evidence="4" key="1">
    <citation type="submission" date="2020-06" db="EMBL/GenBank/DDBJ databases">
        <title>A chromosome-scale genome assembly of Talaromyces rugulosus W13939.</title>
        <authorList>
            <person name="Wang B."/>
            <person name="Guo L."/>
            <person name="Ye K."/>
            <person name="Wang L."/>
        </authorList>
    </citation>
    <scope>NUCLEOTIDE SEQUENCE [LARGE SCALE GENOMIC DNA]</scope>
    <source>
        <strain evidence="4">W13939</strain>
    </source>
</reference>
<evidence type="ECO:0000259" key="2">
    <source>
        <dbReference type="PROSITE" id="PS51186"/>
    </source>
</evidence>
<dbReference type="PANTHER" id="PTHR43792">
    <property type="entry name" value="GNAT FAMILY, PUTATIVE (AFU_ORTHOLOGUE AFUA_3G00765)-RELATED-RELATED"/>
    <property type="match status" value="1"/>
</dbReference>
<dbReference type="GeneID" id="55988767"/>
<protein>
    <recommendedName>
        <fullName evidence="2">N-acetyltransferase domain-containing protein</fullName>
    </recommendedName>
</protein>
<dbReference type="AlphaFoldDB" id="A0A7H8QJP8"/>
<dbReference type="KEGG" id="trg:TRUGW13939_01254"/>
<feature type="domain" description="N-acetyltransferase" evidence="2">
    <location>
        <begin position="19"/>
        <end position="178"/>
    </location>
</feature>
<keyword evidence="4" id="KW-1185">Reference proteome</keyword>
<dbReference type="Gene3D" id="3.40.630.30">
    <property type="match status" value="1"/>
</dbReference>
<accession>A0A7H8QJP8</accession>
<name>A0A7H8QJP8_TALRU</name>
<dbReference type="InterPro" id="IPR016181">
    <property type="entry name" value="Acyl_CoA_acyltransferase"/>
</dbReference>
<dbReference type="SUPFAM" id="SSF55729">
    <property type="entry name" value="Acyl-CoA N-acyltransferases (Nat)"/>
    <property type="match status" value="1"/>
</dbReference>
<dbReference type="RefSeq" id="XP_035340349.1">
    <property type="nucleotide sequence ID" value="XM_035484456.1"/>
</dbReference>
<dbReference type="InterPro" id="IPR051531">
    <property type="entry name" value="N-acetyltransferase"/>
</dbReference>
<feature type="region of interest" description="Disordered" evidence="1">
    <location>
        <begin position="183"/>
        <end position="202"/>
    </location>
</feature>
<dbReference type="PANTHER" id="PTHR43792:SF16">
    <property type="entry name" value="N-ACETYLTRANSFERASE DOMAIN-CONTAINING PROTEIN"/>
    <property type="match status" value="1"/>
</dbReference>
<organism evidence="3 4">
    <name type="scientific">Talaromyces rugulosus</name>
    <name type="common">Penicillium rugulosum</name>
    <dbReference type="NCBI Taxonomy" id="121627"/>
    <lineage>
        <taxon>Eukaryota</taxon>
        <taxon>Fungi</taxon>
        <taxon>Dikarya</taxon>
        <taxon>Ascomycota</taxon>
        <taxon>Pezizomycotina</taxon>
        <taxon>Eurotiomycetes</taxon>
        <taxon>Eurotiomycetidae</taxon>
        <taxon>Eurotiales</taxon>
        <taxon>Trichocomaceae</taxon>
        <taxon>Talaromyces</taxon>
        <taxon>Talaromyces sect. Islandici</taxon>
    </lineage>
</organism>
<proteinExistence type="predicted"/>
<dbReference type="PROSITE" id="PS51186">
    <property type="entry name" value="GNAT"/>
    <property type="match status" value="1"/>
</dbReference>
<evidence type="ECO:0000313" key="4">
    <source>
        <dbReference type="Proteomes" id="UP000509510"/>
    </source>
</evidence>
<dbReference type="GO" id="GO:0016747">
    <property type="term" value="F:acyltransferase activity, transferring groups other than amino-acyl groups"/>
    <property type="evidence" value="ECO:0007669"/>
    <property type="project" value="InterPro"/>
</dbReference>